<evidence type="ECO:0000256" key="10">
    <source>
        <dbReference type="ARBA" id="ARBA00077933"/>
    </source>
</evidence>
<keyword evidence="6" id="KW-0698">rRNA processing</keyword>
<dbReference type="Gene3D" id="3.30.230.70">
    <property type="entry name" value="GHMP Kinase, N-terminal domain"/>
    <property type="match status" value="1"/>
</dbReference>
<keyword evidence="8" id="KW-0694">RNA-binding</keyword>
<dbReference type="InterPro" id="IPR027408">
    <property type="entry name" value="PNPase/RNase_PH_dom_sf"/>
</dbReference>
<evidence type="ECO:0000313" key="14">
    <source>
        <dbReference type="Proteomes" id="UP000054251"/>
    </source>
</evidence>
<evidence type="ECO:0000256" key="7">
    <source>
        <dbReference type="ARBA" id="ARBA00022835"/>
    </source>
</evidence>
<dbReference type="AlphaFoldDB" id="A0A0V1Q4J5"/>
<dbReference type="GO" id="GO:0071038">
    <property type="term" value="P:TRAMP-dependent tRNA surveillance pathway"/>
    <property type="evidence" value="ECO:0007669"/>
    <property type="project" value="TreeGrafter"/>
</dbReference>
<dbReference type="InterPro" id="IPR050590">
    <property type="entry name" value="Exosome_comp_Rrp42_subfam"/>
</dbReference>
<dbReference type="GO" id="GO:0035925">
    <property type="term" value="F:mRNA 3'-UTR AU-rich region binding"/>
    <property type="evidence" value="ECO:0007669"/>
    <property type="project" value="TreeGrafter"/>
</dbReference>
<reference evidence="13 14" key="1">
    <citation type="submission" date="2015-11" db="EMBL/GenBank/DDBJ databases">
        <title>The genome of Debaryomyces fabryi.</title>
        <authorList>
            <person name="Tafer H."/>
            <person name="Lopandic K."/>
        </authorList>
    </citation>
    <scope>NUCLEOTIDE SEQUENCE [LARGE SCALE GENOMIC DNA]</scope>
    <source>
        <strain evidence="13 14">CBS 789</strain>
    </source>
</reference>
<dbReference type="CDD" id="cd11368">
    <property type="entry name" value="RNase_PH_RRP45"/>
    <property type="match status" value="1"/>
</dbReference>
<dbReference type="GO" id="GO:0034476">
    <property type="term" value="P:U5 snRNA 3'-end processing"/>
    <property type="evidence" value="ECO:0007669"/>
    <property type="project" value="TreeGrafter"/>
</dbReference>
<dbReference type="Proteomes" id="UP000054251">
    <property type="component" value="Unassembled WGS sequence"/>
</dbReference>
<accession>A0A0V1Q4J5</accession>
<comment type="subcellular location">
    <subcellularLocation>
        <location evidence="1">Cytoplasm</location>
    </subcellularLocation>
    <subcellularLocation>
        <location evidence="2">Nucleus</location>
        <location evidence="2">Nucleolus</location>
    </subcellularLocation>
</comment>
<dbReference type="GO" id="GO:0000177">
    <property type="term" value="C:cytoplasmic exosome (RNase complex)"/>
    <property type="evidence" value="ECO:0007669"/>
    <property type="project" value="TreeGrafter"/>
</dbReference>
<dbReference type="GO" id="GO:0005730">
    <property type="term" value="C:nucleolus"/>
    <property type="evidence" value="ECO:0007669"/>
    <property type="project" value="UniProtKB-SubCell"/>
</dbReference>
<feature type="domain" description="Exoribonuclease phosphorolytic" evidence="11">
    <location>
        <begin position="38"/>
        <end position="165"/>
    </location>
</feature>
<organism evidence="13 14">
    <name type="scientific">Debaryomyces fabryi</name>
    <dbReference type="NCBI Taxonomy" id="58627"/>
    <lineage>
        <taxon>Eukaryota</taxon>
        <taxon>Fungi</taxon>
        <taxon>Dikarya</taxon>
        <taxon>Ascomycota</taxon>
        <taxon>Saccharomycotina</taxon>
        <taxon>Pichiomycetes</taxon>
        <taxon>Debaryomycetaceae</taxon>
        <taxon>Debaryomyces</taxon>
    </lineage>
</organism>
<dbReference type="InterPro" id="IPR020568">
    <property type="entry name" value="Ribosomal_Su5_D2-typ_SF"/>
</dbReference>
<evidence type="ECO:0000259" key="12">
    <source>
        <dbReference type="Pfam" id="PF03725"/>
    </source>
</evidence>
<evidence type="ECO:0000256" key="1">
    <source>
        <dbReference type="ARBA" id="ARBA00004496"/>
    </source>
</evidence>
<dbReference type="Pfam" id="PF03725">
    <property type="entry name" value="RNase_PH_C"/>
    <property type="match status" value="1"/>
</dbReference>
<dbReference type="SUPFAM" id="SSF54211">
    <property type="entry name" value="Ribosomal protein S5 domain 2-like"/>
    <property type="match status" value="1"/>
</dbReference>
<evidence type="ECO:0000256" key="3">
    <source>
        <dbReference type="ARBA" id="ARBA00006678"/>
    </source>
</evidence>
<dbReference type="GeneID" id="26838095"/>
<dbReference type="InterPro" id="IPR001247">
    <property type="entry name" value="ExoRNase_PH_dom1"/>
</dbReference>
<evidence type="ECO:0000256" key="2">
    <source>
        <dbReference type="ARBA" id="ARBA00004604"/>
    </source>
</evidence>
<evidence type="ECO:0000256" key="5">
    <source>
        <dbReference type="ARBA" id="ARBA00022490"/>
    </source>
</evidence>
<dbReference type="GO" id="GO:0034473">
    <property type="term" value="P:U1 snRNA 3'-end processing"/>
    <property type="evidence" value="ECO:0007669"/>
    <property type="project" value="TreeGrafter"/>
</dbReference>
<dbReference type="EMBL" id="LMYN01000013">
    <property type="protein sequence ID" value="KSA03189.1"/>
    <property type="molecule type" value="Genomic_DNA"/>
</dbReference>
<keyword evidence="14" id="KW-1185">Reference proteome</keyword>
<dbReference type="InterPro" id="IPR036345">
    <property type="entry name" value="ExoRNase_PH_dom2_sf"/>
</dbReference>
<evidence type="ECO:0000259" key="11">
    <source>
        <dbReference type="Pfam" id="PF01138"/>
    </source>
</evidence>
<comment type="similarity">
    <text evidence="3">Belongs to the RNase PH family.</text>
</comment>
<feature type="domain" description="Exoribonuclease phosphorolytic" evidence="12">
    <location>
        <begin position="191"/>
        <end position="263"/>
    </location>
</feature>
<evidence type="ECO:0000256" key="4">
    <source>
        <dbReference type="ARBA" id="ARBA00019572"/>
    </source>
</evidence>
<gene>
    <name evidence="13" type="ORF">AC631_01086</name>
</gene>
<dbReference type="PANTHER" id="PTHR11097">
    <property type="entry name" value="EXOSOME COMPLEX EXONUCLEASE RIBOSOMAL RNA PROCESSING PROTEIN"/>
    <property type="match status" value="1"/>
</dbReference>
<keyword evidence="7" id="KW-0271">Exosome</keyword>
<proteinExistence type="inferred from homology"/>
<dbReference type="GO" id="GO:0034475">
    <property type="term" value="P:U4 snRNA 3'-end processing"/>
    <property type="evidence" value="ECO:0007669"/>
    <property type="project" value="TreeGrafter"/>
</dbReference>
<dbReference type="GO" id="GO:0071028">
    <property type="term" value="P:nuclear mRNA surveillance"/>
    <property type="evidence" value="ECO:0007669"/>
    <property type="project" value="TreeGrafter"/>
</dbReference>
<evidence type="ECO:0000256" key="8">
    <source>
        <dbReference type="ARBA" id="ARBA00022884"/>
    </source>
</evidence>
<comment type="caution">
    <text evidence="13">The sequence shown here is derived from an EMBL/GenBank/DDBJ whole genome shotgun (WGS) entry which is preliminary data.</text>
</comment>
<evidence type="ECO:0000256" key="9">
    <source>
        <dbReference type="ARBA" id="ARBA00023242"/>
    </source>
</evidence>
<dbReference type="PANTHER" id="PTHR11097:SF14">
    <property type="entry name" value="EXOSOME COMPLEX COMPONENT RRP45"/>
    <property type="match status" value="1"/>
</dbReference>
<dbReference type="Pfam" id="PF01138">
    <property type="entry name" value="RNase_PH"/>
    <property type="match status" value="1"/>
</dbReference>
<name>A0A0V1Q4J5_9ASCO</name>
<evidence type="ECO:0000313" key="13">
    <source>
        <dbReference type="EMBL" id="KSA03189.1"/>
    </source>
</evidence>
<dbReference type="FunFam" id="3.30.230.70:FF:000005">
    <property type="entry name" value="Exosome complex component RRP45"/>
    <property type="match status" value="1"/>
</dbReference>
<evidence type="ECO:0000256" key="6">
    <source>
        <dbReference type="ARBA" id="ARBA00022552"/>
    </source>
</evidence>
<dbReference type="InterPro" id="IPR015847">
    <property type="entry name" value="ExoRNase_PH_dom2"/>
</dbReference>
<sequence>MAKGVEISTNEQLYVLESLKQGFRTDGRKLDEARQPNITLSPTEYGYVEIEWGLTKLAVRVSAEIVAPYEDRPFEGLFMINTEISPMASAQFENGKNSDDEILISRLIEKAIRRSNALDLESLCIVAGSKVWQIRADINFLNYDGGIIDASSLGVMVALQHFKKPDISINGEDIIVHSIDERQPIPLSILHVPICISFLFFNPVGIEENIKGDLNEEISIIDANQQEELLRDGSLVITINKNRDLIQLSKNGGLPIDVMLLMQLAKKAYVIADNLTDKIKDLLQADEKERYERMNLKLLEVGADR</sequence>
<dbReference type="RefSeq" id="XP_015469291.1">
    <property type="nucleotide sequence ID" value="XM_015609916.1"/>
</dbReference>
<dbReference type="GO" id="GO:0016075">
    <property type="term" value="P:rRNA catabolic process"/>
    <property type="evidence" value="ECO:0007669"/>
    <property type="project" value="TreeGrafter"/>
</dbReference>
<dbReference type="OrthoDB" id="10264038at2759"/>
<dbReference type="SUPFAM" id="SSF55666">
    <property type="entry name" value="Ribonuclease PH domain 2-like"/>
    <property type="match status" value="1"/>
</dbReference>
<dbReference type="GO" id="GO:0000176">
    <property type="term" value="C:nuclear exosome (RNase complex)"/>
    <property type="evidence" value="ECO:0007669"/>
    <property type="project" value="UniProtKB-ARBA"/>
</dbReference>
<keyword evidence="9" id="KW-0539">Nucleus</keyword>
<keyword evidence="5" id="KW-0963">Cytoplasm</keyword>
<dbReference type="GO" id="GO:0000467">
    <property type="term" value="P:exonucleolytic trimming to generate mature 3'-end of 5.8S rRNA from tricistronic rRNA transcript (SSU-rRNA, 5.8S rRNA, LSU-rRNA)"/>
    <property type="evidence" value="ECO:0007669"/>
    <property type="project" value="TreeGrafter"/>
</dbReference>
<dbReference type="InterPro" id="IPR033100">
    <property type="entry name" value="Rrp45"/>
</dbReference>
<protein>
    <recommendedName>
        <fullName evidence="4">Exosome complex component RRP45</fullName>
    </recommendedName>
    <alternativeName>
        <fullName evidence="10">Ribosomal RNA-processing protein 45</fullName>
    </alternativeName>
</protein>
<dbReference type="GO" id="GO:0071035">
    <property type="term" value="P:nuclear polyadenylation-dependent rRNA catabolic process"/>
    <property type="evidence" value="ECO:0007669"/>
    <property type="project" value="TreeGrafter"/>
</dbReference>